<dbReference type="GO" id="GO:0006094">
    <property type="term" value="P:gluconeogenesis"/>
    <property type="evidence" value="ECO:0007669"/>
    <property type="project" value="TreeGrafter"/>
</dbReference>
<evidence type="ECO:0000256" key="13">
    <source>
        <dbReference type="PIRSR" id="PIRSR000724-1"/>
    </source>
</evidence>
<comment type="similarity">
    <text evidence="3 12 15">Belongs to the phosphoglycerate kinase family.</text>
</comment>
<dbReference type="InterPro" id="IPR015911">
    <property type="entry name" value="Phosphoglycerate_kinase_CS"/>
</dbReference>
<dbReference type="PANTHER" id="PTHR11406:SF23">
    <property type="entry name" value="PHOSPHOGLYCERATE KINASE 1, CHLOROPLASTIC-RELATED"/>
    <property type="match status" value="1"/>
</dbReference>
<accession>A0A2J0LJZ2</accession>
<protein>
    <recommendedName>
        <fullName evidence="6 12">Phosphoglycerate kinase</fullName>
        <ecNumber evidence="5 12">2.7.2.3</ecNumber>
    </recommendedName>
</protein>
<dbReference type="Pfam" id="PF00162">
    <property type="entry name" value="PGK"/>
    <property type="match status" value="1"/>
</dbReference>
<feature type="binding site" evidence="13">
    <location>
        <position position="37"/>
    </location>
    <ligand>
        <name>(2R)-3-phosphoglycerate</name>
        <dbReference type="ChEBI" id="CHEBI:58272"/>
    </ligand>
</feature>
<evidence type="ECO:0000256" key="9">
    <source>
        <dbReference type="ARBA" id="ARBA00022777"/>
    </source>
</evidence>
<dbReference type="GO" id="GO:0043531">
    <property type="term" value="F:ADP binding"/>
    <property type="evidence" value="ECO:0007669"/>
    <property type="project" value="TreeGrafter"/>
</dbReference>
<dbReference type="InterPro" id="IPR001576">
    <property type="entry name" value="Phosphoglycerate_kinase"/>
</dbReference>
<evidence type="ECO:0000256" key="2">
    <source>
        <dbReference type="ARBA" id="ARBA00004838"/>
    </source>
</evidence>
<keyword evidence="9 12" id="KW-0418">Kinase</keyword>
<comment type="caution">
    <text evidence="16">The sequence shown here is derived from an EMBL/GenBank/DDBJ whole genome shotgun (WGS) entry which is preliminary data.</text>
</comment>
<dbReference type="PIRSF" id="PIRSF000724">
    <property type="entry name" value="Pgk"/>
    <property type="match status" value="1"/>
</dbReference>
<evidence type="ECO:0000256" key="6">
    <source>
        <dbReference type="ARBA" id="ARBA00016471"/>
    </source>
</evidence>
<evidence type="ECO:0000256" key="11">
    <source>
        <dbReference type="ARBA" id="ARBA00023152"/>
    </source>
</evidence>
<dbReference type="GO" id="GO:0006096">
    <property type="term" value="P:glycolytic process"/>
    <property type="evidence" value="ECO:0007669"/>
    <property type="project" value="UniProtKB-UniRule"/>
</dbReference>
<dbReference type="GO" id="GO:0004618">
    <property type="term" value="F:phosphoglycerate kinase activity"/>
    <property type="evidence" value="ECO:0007669"/>
    <property type="project" value="UniProtKB-UniRule"/>
</dbReference>
<keyword evidence="7 12" id="KW-0808">Transferase</keyword>
<dbReference type="HAMAP" id="MF_00145">
    <property type="entry name" value="Phosphoglyc_kinase"/>
    <property type="match status" value="1"/>
</dbReference>
<feature type="binding site" evidence="12 14">
    <location>
        <position position="324"/>
    </location>
    <ligand>
        <name>ATP</name>
        <dbReference type="ChEBI" id="CHEBI:30616"/>
    </ligand>
</feature>
<evidence type="ECO:0000256" key="7">
    <source>
        <dbReference type="ARBA" id="ARBA00022679"/>
    </source>
</evidence>
<gene>
    <name evidence="12 16" type="primary">pgk</name>
    <name evidence="16" type="ORF">COW11_03755</name>
</gene>
<comment type="subcellular location">
    <subcellularLocation>
        <location evidence="12">Cytoplasm</location>
    </subcellularLocation>
</comment>
<dbReference type="FunFam" id="3.40.50.1260:FF:000006">
    <property type="entry name" value="Phosphoglycerate kinase"/>
    <property type="match status" value="1"/>
</dbReference>
<dbReference type="SUPFAM" id="SSF53748">
    <property type="entry name" value="Phosphoglycerate kinase"/>
    <property type="match status" value="1"/>
</dbReference>
<keyword evidence="10 12" id="KW-0067">ATP-binding</keyword>
<keyword evidence="12" id="KW-0963">Cytoplasm</keyword>
<evidence type="ECO:0000256" key="4">
    <source>
        <dbReference type="ARBA" id="ARBA00011245"/>
    </source>
</evidence>
<comment type="catalytic activity">
    <reaction evidence="1 12 15">
        <text>(2R)-3-phosphoglycerate + ATP = (2R)-3-phospho-glyceroyl phosphate + ADP</text>
        <dbReference type="Rhea" id="RHEA:14801"/>
        <dbReference type="ChEBI" id="CHEBI:30616"/>
        <dbReference type="ChEBI" id="CHEBI:57604"/>
        <dbReference type="ChEBI" id="CHEBI:58272"/>
        <dbReference type="ChEBI" id="CHEBI:456216"/>
        <dbReference type="EC" id="2.7.2.3"/>
    </reaction>
</comment>
<dbReference type="GO" id="GO:0005524">
    <property type="term" value="F:ATP binding"/>
    <property type="evidence" value="ECO:0007669"/>
    <property type="project" value="UniProtKB-KW"/>
</dbReference>
<feature type="binding site" evidence="13">
    <location>
        <position position="119"/>
    </location>
    <ligand>
        <name>(2R)-3-phosphoglycerate</name>
        <dbReference type="ChEBI" id="CHEBI:58272"/>
    </ligand>
</feature>
<feature type="binding site" evidence="12">
    <location>
        <position position="119"/>
    </location>
    <ligand>
        <name>substrate</name>
    </ligand>
</feature>
<sequence length="405" mass="44042">MNKKTIKDVNIRSKKVLIRVDFNVPLDSELKITDDARIKAAIPTIKYALEQNSKIILMSHLGRPDGKPVDRMRMDPVAKQLGNLLGRQVKKLNDCVGENIKAEVDKMKDGDVILLENLRFHPEEEKNDPAFAKQLASLGEVYVNDAFGAAHRAHASTEGVTKYLPAVAGFLLEKEIEYLGAALQNPKKPFAAILGGAKVSDKIKVIENLLSKVDIIIIGGGMAYTFLKAQGRNIGNSRLEADKVSFAQDLLKKAQAKNIKIILPQDHIIADKPDIKANIKECVTQDIPDGFMGVDIGPKTIKVFNDALKPVKTIVWNGPLGIFEMEPFSFGTKKVAEFIARLKDTVSIIGGGDTAAAISKFNLESKMTHISTGGGASLEFLEGKALPGVVALNDKDKKKGCCCCA</sequence>
<evidence type="ECO:0000256" key="10">
    <source>
        <dbReference type="ARBA" id="ARBA00022840"/>
    </source>
</evidence>
<dbReference type="CDD" id="cd00318">
    <property type="entry name" value="Phosphoglycerate_kinase"/>
    <property type="match status" value="1"/>
</dbReference>
<dbReference type="Proteomes" id="UP000231267">
    <property type="component" value="Unassembled WGS sequence"/>
</dbReference>
<comment type="pathway">
    <text evidence="2 12">Carbohydrate degradation; glycolysis; pyruvate from D-glyceraldehyde 3-phosphate: step 2/5.</text>
</comment>
<dbReference type="InterPro" id="IPR036043">
    <property type="entry name" value="Phosphoglycerate_kinase_sf"/>
</dbReference>
<evidence type="ECO:0000256" key="15">
    <source>
        <dbReference type="RuleBase" id="RU000532"/>
    </source>
</evidence>
<dbReference type="GO" id="GO:0005829">
    <property type="term" value="C:cytosol"/>
    <property type="evidence" value="ECO:0007669"/>
    <property type="project" value="TreeGrafter"/>
</dbReference>
<feature type="binding site" evidence="12 14">
    <location>
        <position position="293"/>
    </location>
    <ligand>
        <name>ATP</name>
        <dbReference type="ChEBI" id="CHEBI:30616"/>
    </ligand>
</feature>
<dbReference type="PROSITE" id="PS00111">
    <property type="entry name" value="PGLYCERATE_KINASE"/>
    <property type="match status" value="1"/>
</dbReference>
<dbReference type="EC" id="2.7.2.3" evidence="5 12"/>
<comment type="subunit">
    <text evidence="4 12">Monomer.</text>
</comment>
<evidence type="ECO:0000256" key="3">
    <source>
        <dbReference type="ARBA" id="ARBA00008982"/>
    </source>
</evidence>
<name>A0A2J0LJZ2_9BACT</name>
<dbReference type="InterPro" id="IPR015824">
    <property type="entry name" value="Phosphoglycerate_kinase_N"/>
</dbReference>
<feature type="binding site" evidence="12 14">
    <location>
        <position position="202"/>
    </location>
    <ligand>
        <name>ATP</name>
        <dbReference type="ChEBI" id="CHEBI:30616"/>
    </ligand>
</feature>
<dbReference type="FunFam" id="3.40.50.1260:FF:000003">
    <property type="entry name" value="Phosphoglycerate kinase"/>
    <property type="match status" value="1"/>
</dbReference>
<evidence type="ECO:0000313" key="16">
    <source>
        <dbReference type="EMBL" id="PIW66360.1"/>
    </source>
</evidence>
<evidence type="ECO:0000256" key="1">
    <source>
        <dbReference type="ARBA" id="ARBA00000642"/>
    </source>
</evidence>
<dbReference type="UniPathway" id="UPA00109">
    <property type="reaction ID" value="UER00185"/>
</dbReference>
<dbReference type="EMBL" id="PFGP01000091">
    <property type="protein sequence ID" value="PIW66360.1"/>
    <property type="molecule type" value="Genomic_DNA"/>
</dbReference>
<evidence type="ECO:0000256" key="5">
    <source>
        <dbReference type="ARBA" id="ARBA00013061"/>
    </source>
</evidence>
<dbReference type="PANTHER" id="PTHR11406">
    <property type="entry name" value="PHOSPHOGLYCERATE KINASE"/>
    <property type="match status" value="1"/>
</dbReference>
<feature type="binding site" evidence="12 13">
    <location>
        <begin position="60"/>
        <end position="63"/>
    </location>
    <ligand>
        <name>substrate</name>
    </ligand>
</feature>
<keyword evidence="8 12" id="KW-0547">Nucleotide-binding</keyword>
<feature type="binding site" evidence="12">
    <location>
        <position position="37"/>
    </location>
    <ligand>
        <name>substrate</name>
    </ligand>
</feature>
<evidence type="ECO:0000256" key="8">
    <source>
        <dbReference type="ARBA" id="ARBA00022741"/>
    </source>
</evidence>
<keyword evidence="11 12" id="KW-0324">Glycolysis</keyword>
<dbReference type="AlphaFoldDB" id="A0A2J0LJZ2"/>
<feature type="binding site" evidence="12">
    <location>
        <position position="152"/>
    </location>
    <ligand>
        <name>substrate</name>
    </ligand>
</feature>
<proteinExistence type="inferred from homology"/>
<feature type="binding site" evidence="13">
    <location>
        <position position="152"/>
    </location>
    <ligand>
        <name>(2R)-3-phosphoglycerate</name>
        <dbReference type="ChEBI" id="CHEBI:58272"/>
    </ligand>
</feature>
<evidence type="ECO:0000256" key="14">
    <source>
        <dbReference type="PIRSR" id="PIRSR000724-2"/>
    </source>
</evidence>
<organism evidence="16 17">
    <name type="scientific">Candidatus Taenaricola geysiri</name>
    <dbReference type="NCBI Taxonomy" id="1974752"/>
    <lineage>
        <taxon>Bacteria</taxon>
        <taxon>Pseudomonadati</taxon>
        <taxon>Candidatus Omnitrophota</taxon>
        <taxon>Candidatus Taenaricola</taxon>
    </lineage>
</organism>
<evidence type="ECO:0000256" key="12">
    <source>
        <dbReference type="HAMAP-Rule" id="MF_00145"/>
    </source>
</evidence>
<feature type="binding site" evidence="12 14">
    <location>
        <begin position="351"/>
        <end position="354"/>
    </location>
    <ligand>
        <name>ATP</name>
        <dbReference type="ChEBI" id="CHEBI:30616"/>
    </ligand>
</feature>
<feature type="binding site" evidence="12 13">
    <location>
        <begin position="21"/>
        <end position="23"/>
    </location>
    <ligand>
        <name>substrate</name>
    </ligand>
</feature>
<evidence type="ECO:0000313" key="17">
    <source>
        <dbReference type="Proteomes" id="UP000231267"/>
    </source>
</evidence>
<reference evidence="16 17" key="1">
    <citation type="submission" date="2017-09" db="EMBL/GenBank/DDBJ databases">
        <title>Depth-based differentiation of microbial function through sediment-hosted aquifers and enrichment of novel symbionts in the deep terrestrial subsurface.</title>
        <authorList>
            <person name="Probst A.J."/>
            <person name="Ladd B."/>
            <person name="Jarett J.K."/>
            <person name="Geller-Mcgrath D.E."/>
            <person name="Sieber C.M."/>
            <person name="Emerson J.B."/>
            <person name="Anantharaman K."/>
            <person name="Thomas B.C."/>
            <person name="Malmstrom R."/>
            <person name="Stieglmeier M."/>
            <person name="Klingl A."/>
            <person name="Woyke T."/>
            <person name="Ryan C.M."/>
            <person name="Banfield J.F."/>
        </authorList>
    </citation>
    <scope>NUCLEOTIDE SEQUENCE [LARGE SCALE GENOMIC DNA]</scope>
    <source>
        <strain evidence="16">CG12_big_fil_rev_8_21_14_0_65_43_15</strain>
    </source>
</reference>
<dbReference type="Gene3D" id="3.40.50.1260">
    <property type="entry name" value="Phosphoglycerate kinase, N-terminal domain"/>
    <property type="match status" value="2"/>
</dbReference>
<dbReference type="PRINTS" id="PR00477">
    <property type="entry name" value="PHGLYCKINASE"/>
</dbReference>